<protein>
    <recommendedName>
        <fullName evidence="2">Metallo-beta-lactamase domain-containing protein</fullName>
    </recommendedName>
</protein>
<sequence>MLFSCSLYANIDYPIAPEKIAKDTWVLWGANEIFSAKNGGHIANIGVIITAEASLVFDSGPSKGFADALNAWIKTQGGGPVRYVLNSHAHPDHFLGNQVFQKSALMAAAPTRDAIAEEGSDLAENLYRMVGAKMQGTQSVTPEKIATNQRFNLGEHQLEIKILNGHTNADLVLFDHSTGVLFTGDLVFYQRALTTPHAVLKDWLTSLDQLDQLPYKTLIAGHGPIDQTRSATAQTRQYLLWLDKVMQQGAEQGLSMAEMLSQWRKNPLREIALSEYEFVRSLAHWYPAYEVAALK</sequence>
<dbReference type="SUPFAM" id="SSF56281">
    <property type="entry name" value="Metallo-hydrolase/oxidoreductase"/>
    <property type="match status" value="1"/>
</dbReference>
<name>A0A1V4T621_9GAMM</name>
<dbReference type="EMBL" id="MTSM01000008">
    <property type="protein sequence ID" value="OPX55638.1"/>
    <property type="molecule type" value="Genomic_DNA"/>
</dbReference>
<proteinExistence type="inferred from homology"/>
<organism evidence="3 4">
    <name type="scientific">Oceanospirillum multiglobuliferum</name>
    <dbReference type="NCBI Taxonomy" id="64969"/>
    <lineage>
        <taxon>Bacteria</taxon>
        <taxon>Pseudomonadati</taxon>
        <taxon>Pseudomonadota</taxon>
        <taxon>Gammaproteobacteria</taxon>
        <taxon>Oceanospirillales</taxon>
        <taxon>Oceanospirillaceae</taxon>
        <taxon>Oceanospirillum</taxon>
    </lineage>
</organism>
<dbReference type="NCBIfam" id="TIGR04558">
    <property type="entry name" value="SoxH_rel_PQQ_1"/>
    <property type="match status" value="1"/>
</dbReference>
<dbReference type="InterPro" id="IPR036866">
    <property type="entry name" value="RibonucZ/Hydroxyglut_hydro"/>
</dbReference>
<gene>
    <name evidence="3" type="ORF">BTE48_07955</name>
</gene>
<dbReference type="Proteomes" id="UP000191418">
    <property type="component" value="Unassembled WGS sequence"/>
</dbReference>
<dbReference type="STRING" id="64969.SAMN02745127_01497"/>
<feature type="domain" description="Metallo-beta-lactamase" evidence="2">
    <location>
        <begin position="42"/>
        <end position="222"/>
    </location>
</feature>
<dbReference type="InterPro" id="IPR030811">
    <property type="entry name" value="SoxH-rel_PQQ_1"/>
</dbReference>
<dbReference type="PANTHER" id="PTHR42951">
    <property type="entry name" value="METALLO-BETA-LACTAMASE DOMAIN-CONTAINING"/>
    <property type="match status" value="1"/>
</dbReference>
<dbReference type="CDD" id="cd16282">
    <property type="entry name" value="metallo-hydrolase-like_MBL-fold"/>
    <property type="match status" value="1"/>
</dbReference>
<evidence type="ECO:0000256" key="1">
    <source>
        <dbReference type="ARBA" id="ARBA00005250"/>
    </source>
</evidence>
<keyword evidence="4" id="KW-1185">Reference proteome</keyword>
<accession>A0A1V4T621</accession>
<dbReference type="Gene3D" id="3.60.15.10">
    <property type="entry name" value="Ribonuclease Z/Hydroxyacylglutathione hydrolase-like"/>
    <property type="match status" value="1"/>
</dbReference>
<comment type="caution">
    <text evidence="3">The sequence shown here is derived from an EMBL/GenBank/DDBJ whole genome shotgun (WGS) entry which is preliminary data.</text>
</comment>
<comment type="similarity">
    <text evidence="1">Belongs to the metallo-beta-lactamase superfamily. Class-B beta-lactamase family.</text>
</comment>
<evidence type="ECO:0000313" key="4">
    <source>
        <dbReference type="Proteomes" id="UP000191418"/>
    </source>
</evidence>
<dbReference type="PANTHER" id="PTHR42951:SF4">
    <property type="entry name" value="ACYL-COENZYME A THIOESTERASE MBLAC2"/>
    <property type="match status" value="1"/>
</dbReference>
<evidence type="ECO:0000313" key="3">
    <source>
        <dbReference type="EMBL" id="OPX55638.1"/>
    </source>
</evidence>
<dbReference type="Pfam" id="PF00753">
    <property type="entry name" value="Lactamase_B"/>
    <property type="match status" value="1"/>
</dbReference>
<dbReference type="AlphaFoldDB" id="A0A1V4T621"/>
<reference evidence="3 4" key="1">
    <citation type="submission" date="2017-01" db="EMBL/GenBank/DDBJ databases">
        <title>Genome Sequencing of a Marine Spirillum, Oceanospirillum multiglobuliferum ATCC 33336, from Japan.</title>
        <authorList>
            <person name="Carney J.G."/>
            <person name="Trachtenberg A.M."/>
            <person name="Rheaume B.A."/>
            <person name="Linnane J.D."/>
            <person name="Pitts N.L."/>
            <person name="Mykles D.L."/>
            <person name="Maclea K.S."/>
        </authorList>
    </citation>
    <scope>NUCLEOTIDE SEQUENCE [LARGE SCALE GENOMIC DNA]</scope>
    <source>
        <strain evidence="3 4">ATCC 33336</strain>
    </source>
</reference>
<dbReference type="InterPro" id="IPR001279">
    <property type="entry name" value="Metallo-B-lactamas"/>
</dbReference>
<dbReference type="SMART" id="SM00849">
    <property type="entry name" value="Lactamase_B"/>
    <property type="match status" value="1"/>
</dbReference>
<dbReference type="GO" id="GO:0017001">
    <property type="term" value="P:antibiotic catabolic process"/>
    <property type="evidence" value="ECO:0007669"/>
    <property type="project" value="UniProtKB-ARBA"/>
</dbReference>
<dbReference type="InterPro" id="IPR050855">
    <property type="entry name" value="NDM-1-like"/>
</dbReference>
<evidence type="ECO:0000259" key="2">
    <source>
        <dbReference type="SMART" id="SM00849"/>
    </source>
</evidence>